<sequence>MNLRRVILLLLCATFFGVIESQAADTVSVAISTKDKKLNSTVANEDSITGGGLHKLYAYIKLVSDTANISPNVLYFEWILHREGKDLVLSNYNTDKKWLIYERRLDVVEDYYRVHKTVFGSNPGVYEFRVYEKNSDGKYELIENARTVIEEGEK</sequence>
<proteinExistence type="predicted"/>
<dbReference type="Proteomes" id="UP000591735">
    <property type="component" value="Unassembled WGS sequence"/>
</dbReference>
<reference evidence="2 3" key="1">
    <citation type="submission" date="2020-08" db="EMBL/GenBank/DDBJ databases">
        <title>Genomic Encyclopedia of Type Strains, Phase IV (KMG-IV): sequencing the most valuable type-strain genomes for metagenomic binning, comparative biology and taxonomic classification.</title>
        <authorList>
            <person name="Goeker M."/>
        </authorList>
    </citation>
    <scope>NUCLEOTIDE SEQUENCE [LARGE SCALE GENOMIC DNA]</scope>
    <source>
        <strain evidence="2 3">DSM 22359</strain>
    </source>
</reference>
<feature type="signal peptide" evidence="1">
    <location>
        <begin position="1"/>
        <end position="23"/>
    </location>
</feature>
<evidence type="ECO:0000256" key="1">
    <source>
        <dbReference type="SAM" id="SignalP"/>
    </source>
</evidence>
<dbReference type="EMBL" id="JACHFE010000006">
    <property type="protein sequence ID" value="MBB5321900.1"/>
    <property type="molecule type" value="Genomic_DNA"/>
</dbReference>
<accession>A0A840UES8</accession>
<feature type="chain" id="PRO_5032835271" evidence="1">
    <location>
        <begin position="24"/>
        <end position="154"/>
    </location>
</feature>
<gene>
    <name evidence="2" type="ORF">HNR38_002395</name>
</gene>
<organism evidence="2 3">
    <name type="scientific">Marinobacter oulmenensis</name>
    <dbReference type="NCBI Taxonomy" id="643747"/>
    <lineage>
        <taxon>Bacteria</taxon>
        <taxon>Pseudomonadati</taxon>
        <taxon>Pseudomonadota</taxon>
        <taxon>Gammaproteobacteria</taxon>
        <taxon>Pseudomonadales</taxon>
        <taxon>Marinobacteraceae</taxon>
        <taxon>Marinobacter</taxon>
    </lineage>
</organism>
<comment type="caution">
    <text evidence="2">The sequence shown here is derived from an EMBL/GenBank/DDBJ whole genome shotgun (WGS) entry which is preliminary data.</text>
</comment>
<evidence type="ECO:0000313" key="2">
    <source>
        <dbReference type="EMBL" id="MBB5321900.1"/>
    </source>
</evidence>
<keyword evidence="1" id="KW-0732">Signal</keyword>
<name>A0A840UES8_9GAMM</name>
<evidence type="ECO:0000313" key="3">
    <source>
        <dbReference type="Proteomes" id="UP000591735"/>
    </source>
</evidence>
<protein>
    <submittedName>
        <fullName evidence="2">Uncharacterized protein</fullName>
    </submittedName>
</protein>
<keyword evidence="3" id="KW-1185">Reference proteome</keyword>
<dbReference type="RefSeq" id="WP_221275801.1">
    <property type="nucleotide sequence ID" value="NZ_JACHFE010000006.1"/>
</dbReference>
<dbReference type="AlphaFoldDB" id="A0A840UES8"/>